<dbReference type="AlphaFoldDB" id="A0A1F5BUC9"/>
<evidence type="ECO:0000313" key="2">
    <source>
        <dbReference type="EMBL" id="OGD34197.1"/>
    </source>
</evidence>
<feature type="transmembrane region" description="Helical" evidence="1">
    <location>
        <begin position="36"/>
        <end position="55"/>
    </location>
</feature>
<keyword evidence="1" id="KW-0812">Transmembrane</keyword>
<sequence>MVKKIFPAIFSGLSLVLMVATWVVMSRMRPGDEERFVDLLFISFLCLLAGIYILVKKDP</sequence>
<feature type="transmembrane region" description="Helical" evidence="1">
    <location>
        <begin position="6"/>
        <end position="24"/>
    </location>
</feature>
<evidence type="ECO:0000256" key="1">
    <source>
        <dbReference type="SAM" id="Phobius"/>
    </source>
</evidence>
<comment type="caution">
    <text evidence="2">The sequence shown here is derived from an EMBL/GenBank/DDBJ whole genome shotgun (WGS) entry which is preliminary data.</text>
</comment>
<name>A0A1F5BUC9_9BACT</name>
<gene>
    <name evidence="2" type="ORF">A2988_01845</name>
</gene>
<protein>
    <submittedName>
        <fullName evidence="2">Uncharacterized protein</fullName>
    </submittedName>
</protein>
<keyword evidence="1" id="KW-0472">Membrane</keyword>
<evidence type="ECO:0000313" key="3">
    <source>
        <dbReference type="Proteomes" id="UP000176650"/>
    </source>
</evidence>
<reference evidence="2 3" key="1">
    <citation type="journal article" date="2016" name="Nat. Commun.">
        <title>Thousands of microbial genomes shed light on interconnected biogeochemical processes in an aquifer system.</title>
        <authorList>
            <person name="Anantharaman K."/>
            <person name="Brown C.T."/>
            <person name="Hug L.A."/>
            <person name="Sharon I."/>
            <person name="Castelle C.J."/>
            <person name="Probst A.J."/>
            <person name="Thomas B.C."/>
            <person name="Singh A."/>
            <person name="Wilkins M.J."/>
            <person name="Karaoz U."/>
            <person name="Brodie E.L."/>
            <person name="Williams K.H."/>
            <person name="Hubbard S.S."/>
            <person name="Banfield J.F."/>
        </authorList>
    </citation>
    <scope>NUCLEOTIDE SEQUENCE [LARGE SCALE GENOMIC DNA]</scope>
</reference>
<dbReference type="STRING" id="1797298.A2988_01845"/>
<keyword evidence="1" id="KW-1133">Transmembrane helix</keyword>
<accession>A0A1F5BUC9</accession>
<dbReference type="Proteomes" id="UP000176650">
    <property type="component" value="Unassembled WGS sequence"/>
</dbReference>
<organism evidence="2 3">
    <name type="scientific">Candidatus Azambacteria bacterium RIFCSPLOWO2_01_FULL_46_25</name>
    <dbReference type="NCBI Taxonomy" id="1797298"/>
    <lineage>
        <taxon>Bacteria</taxon>
        <taxon>Candidatus Azamiibacteriota</taxon>
    </lineage>
</organism>
<dbReference type="EMBL" id="MEYS01000002">
    <property type="protein sequence ID" value="OGD34197.1"/>
    <property type="molecule type" value="Genomic_DNA"/>
</dbReference>
<proteinExistence type="predicted"/>